<reference evidence="2 3" key="1">
    <citation type="journal article" date="2024" name="Science">
        <title>Giant polyketide synthase enzymes in the biosynthesis of giant marine polyether toxins.</title>
        <authorList>
            <person name="Fallon T.R."/>
            <person name="Shende V.V."/>
            <person name="Wierzbicki I.H."/>
            <person name="Pendleton A.L."/>
            <person name="Watervoot N.F."/>
            <person name="Auber R.P."/>
            <person name="Gonzalez D.J."/>
            <person name="Wisecaver J.H."/>
            <person name="Moore B.S."/>
        </authorList>
    </citation>
    <scope>NUCLEOTIDE SEQUENCE [LARGE SCALE GENOMIC DNA]</scope>
    <source>
        <strain evidence="2 3">12B1</strain>
    </source>
</reference>
<dbReference type="Proteomes" id="UP001515480">
    <property type="component" value="Unassembled WGS sequence"/>
</dbReference>
<dbReference type="InterPro" id="IPR003582">
    <property type="entry name" value="ShKT_dom"/>
</dbReference>
<gene>
    <name evidence="2" type="ORF">AB1Y20_000588</name>
</gene>
<feature type="domain" description="ShKT" evidence="1">
    <location>
        <begin position="30"/>
        <end position="64"/>
    </location>
</feature>
<dbReference type="AlphaFoldDB" id="A0AB34K8J1"/>
<dbReference type="Pfam" id="PF01549">
    <property type="entry name" value="ShK"/>
    <property type="match status" value="1"/>
</dbReference>
<evidence type="ECO:0000259" key="1">
    <source>
        <dbReference type="PROSITE" id="PS51670"/>
    </source>
</evidence>
<name>A0AB34K8J1_PRYPA</name>
<dbReference type="EMBL" id="JBGBPQ010000001">
    <property type="protein sequence ID" value="KAL1529647.1"/>
    <property type="molecule type" value="Genomic_DNA"/>
</dbReference>
<accession>A0AB34K8J1</accession>
<evidence type="ECO:0000313" key="2">
    <source>
        <dbReference type="EMBL" id="KAL1529647.1"/>
    </source>
</evidence>
<protein>
    <recommendedName>
        <fullName evidence="1">ShKT domain-containing protein</fullName>
    </recommendedName>
</protein>
<dbReference type="PROSITE" id="PS51670">
    <property type="entry name" value="SHKT"/>
    <property type="match status" value="1"/>
</dbReference>
<comment type="caution">
    <text evidence="2">The sequence shown here is derived from an EMBL/GenBank/DDBJ whole genome shotgun (WGS) entry which is preliminary data.</text>
</comment>
<sequence length="211" mass="22752">MLAAHAFLAASIGPRRSLQFASLVPPNDACVDTHEMCAQWAAAGECENNPSFMLTGCADSCTKCKEGPSGVGQLRTPAERNRRKDRWCGNLDDDCERRAEAGACHNGSDAPLRCPGSCRACGFKSILEEAEEANAFIEGCAEHFDRSLAGDQLSPVRTSTQCWCSGNKCGSSAITQAVAHRIANITQVQRSRERPELLTFRNDVVPHSPAL</sequence>
<keyword evidence="3" id="KW-1185">Reference proteome</keyword>
<dbReference type="SMART" id="SM00254">
    <property type="entry name" value="ShKT"/>
    <property type="match status" value="2"/>
</dbReference>
<evidence type="ECO:0000313" key="3">
    <source>
        <dbReference type="Proteomes" id="UP001515480"/>
    </source>
</evidence>
<organism evidence="2 3">
    <name type="scientific">Prymnesium parvum</name>
    <name type="common">Toxic golden alga</name>
    <dbReference type="NCBI Taxonomy" id="97485"/>
    <lineage>
        <taxon>Eukaryota</taxon>
        <taxon>Haptista</taxon>
        <taxon>Haptophyta</taxon>
        <taxon>Prymnesiophyceae</taxon>
        <taxon>Prymnesiales</taxon>
        <taxon>Prymnesiaceae</taxon>
        <taxon>Prymnesium</taxon>
    </lineage>
</organism>
<proteinExistence type="predicted"/>